<keyword evidence="1" id="KW-0235">DNA replication</keyword>
<keyword evidence="1" id="KW-0539">Nucleus</keyword>
<evidence type="ECO:0000259" key="3">
    <source>
        <dbReference type="Pfam" id="PF04084"/>
    </source>
</evidence>
<comment type="subcellular location">
    <subcellularLocation>
        <location evidence="1">Nucleus</location>
    </subcellularLocation>
</comment>
<dbReference type="PANTHER" id="PTHR14052:SF0">
    <property type="entry name" value="ORIGIN RECOGNITION COMPLEX SUBUNIT 2"/>
    <property type="match status" value="1"/>
</dbReference>
<dbReference type="Pfam" id="PF04084">
    <property type="entry name" value="RecA-like_ORC2"/>
    <property type="match status" value="1"/>
</dbReference>
<comment type="subunit">
    <text evidence="1">Component of the origin recognition complex (ORC).</text>
</comment>
<reference evidence="5 6" key="3">
    <citation type="journal article" date="2017" name="G3 (Bethesda)">
        <title>Comparative analysis highlights variable genome content of wheat rusts and divergence of the mating loci.</title>
        <authorList>
            <person name="Cuomo C.A."/>
            <person name="Bakkeren G."/>
            <person name="Khalil H.B."/>
            <person name="Panwar V."/>
            <person name="Joly D."/>
            <person name="Linning R."/>
            <person name="Sakthikumar S."/>
            <person name="Song X."/>
            <person name="Adiconis X."/>
            <person name="Fan L."/>
            <person name="Goldberg J.M."/>
            <person name="Levin J.Z."/>
            <person name="Young S."/>
            <person name="Zeng Q."/>
            <person name="Anikster Y."/>
            <person name="Bruce M."/>
            <person name="Wang M."/>
            <person name="Yin C."/>
            <person name="McCallum B."/>
            <person name="Szabo L.J."/>
            <person name="Hulbert S."/>
            <person name="Chen X."/>
            <person name="Fellers J.P."/>
        </authorList>
    </citation>
    <scope>NUCLEOTIDE SEQUENCE</scope>
    <source>
        <strain evidence="5">isolate 1-1 / race 1 (BBBD)</strain>
        <strain evidence="6">Isolate 1-1 / race 1 (BBBD)</strain>
    </source>
</reference>
<dbReference type="GO" id="GO:0003688">
    <property type="term" value="F:DNA replication origin binding"/>
    <property type="evidence" value="ECO:0007669"/>
    <property type="project" value="UniProtKB-UniRule"/>
</dbReference>
<reference evidence="4" key="2">
    <citation type="submission" date="2016-05" db="EMBL/GenBank/DDBJ databases">
        <title>Comparative analysis highlights variable genome content of wheat rusts and divergence of the mating loci.</title>
        <authorList>
            <person name="Cuomo C.A."/>
            <person name="Bakkeren G."/>
            <person name="Szabo L."/>
            <person name="Khalil H."/>
            <person name="Joly D."/>
            <person name="Goldberg J."/>
            <person name="Young S."/>
            <person name="Zeng Q."/>
            <person name="Fellers J."/>
        </authorList>
    </citation>
    <scope>NUCLEOTIDE SEQUENCE [LARGE SCALE GENOMIC DNA]</scope>
    <source>
        <strain evidence="4">1-1 BBBD Race 1</strain>
    </source>
</reference>
<comment type="similarity">
    <text evidence="1">Belongs to the ORC2 family.</text>
</comment>
<evidence type="ECO:0000313" key="4">
    <source>
        <dbReference type="EMBL" id="OAV86255.1"/>
    </source>
</evidence>
<evidence type="ECO:0000256" key="1">
    <source>
        <dbReference type="RuleBase" id="RU368084"/>
    </source>
</evidence>
<dbReference type="Proteomes" id="UP000005240">
    <property type="component" value="Unassembled WGS sequence"/>
</dbReference>
<feature type="non-terminal residue" evidence="4">
    <location>
        <position position="1"/>
    </location>
</feature>
<gene>
    <name evidence="4" type="ORF">PTTG_29999</name>
</gene>
<keyword evidence="6" id="KW-1185">Reference proteome</keyword>
<proteinExistence type="inferred from homology"/>
<evidence type="ECO:0000256" key="2">
    <source>
        <dbReference type="SAM" id="MobiDB-lite"/>
    </source>
</evidence>
<dbReference type="InterPro" id="IPR056772">
    <property type="entry name" value="RecA-like_ORC2"/>
</dbReference>
<evidence type="ECO:0000313" key="5">
    <source>
        <dbReference type="EnsemblFungi" id="PTTG_29999-t43_1-p1"/>
    </source>
</evidence>
<evidence type="ECO:0000313" key="6">
    <source>
        <dbReference type="Proteomes" id="UP000005240"/>
    </source>
</evidence>
<dbReference type="AlphaFoldDB" id="A0A180G0N0"/>
<protein>
    <recommendedName>
        <fullName evidence="1">Origin recognition complex subunit 2</fullName>
    </recommendedName>
</protein>
<feature type="domain" description="Origin recognition complex subunit 2 RecA-like" evidence="3">
    <location>
        <begin position="143"/>
        <end position="319"/>
    </location>
</feature>
<dbReference type="GO" id="GO:0006260">
    <property type="term" value="P:DNA replication"/>
    <property type="evidence" value="ECO:0007669"/>
    <property type="project" value="UniProtKB-UniRule"/>
</dbReference>
<dbReference type="VEuPathDB" id="FungiDB:PTTG_29999"/>
<comment type="function">
    <text evidence="1">Component of the origin recognition complex (ORC) that binds origins of replication. DNA-binding is ATP-dependent. ORC is required to assemble the pre-replication complex necessary to initiate DNA replication.</text>
</comment>
<dbReference type="EMBL" id="ADAS02001385">
    <property type="protein sequence ID" value="OAV86255.1"/>
    <property type="molecule type" value="Genomic_DNA"/>
</dbReference>
<dbReference type="EnsemblFungi" id="PTTG_29999-t43_1">
    <property type="protein sequence ID" value="PTTG_29999-t43_1-p1"/>
    <property type="gene ID" value="PTTG_29999"/>
</dbReference>
<reference evidence="5" key="4">
    <citation type="submission" date="2025-05" db="UniProtKB">
        <authorList>
            <consortium name="EnsemblFungi"/>
        </authorList>
    </citation>
    <scope>IDENTIFICATION</scope>
    <source>
        <strain evidence="5">isolate 1-1 / race 1 (BBBD)</strain>
    </source>
</reference>
<dbReference type="OrthoDB" id="346673at2759"/>
<feature type="region of interest" description="Disordered" evidence="2">
    <location>
        <begin position="214"/>
        <end position="234"/>
    </location>
</feature>
<name>A0A180G0N0_PUCT1</name>
<dbReference type="InterPro" id="IPR007220">
    <property type="entry name" value="ORC2"/>
</dbReference>
<reference evidence="4" key="1">
    <citation type="submission" date="2009-11" db="EMBL/GenBank/DDBJ databases">
        <authorList>
            <consortium name="The Broad Institute Genome Sequencing Platform"/>
            <person name="Ward D."/>
            <person name="Feldgarden M."/>
            <person name="Earl A."/>
            <person name="Young S.K."/>
            <person name="Zeng Q."/>
            <person name="Koehrsen M."/>
            <person name="Alvarado L."/>
            <person name="Berlin A."/>
            <person name="Bochicchio J."/>
            <person name="Borenstein D."/>
            <person name="Chapman S.B."/>
            <person name="Chen Z."/>
            <person name="Engels R."/>
            <person name="Freedman E."/>
            <person name="Gellesch M."/>
            <person name="Goldberg J."/>
            <person name="Griggs A."/>
            <person name="Gujja S."/>
            <person name="Heilman E."/>
            <person name="Heiman D."/>
            <person name="Hepburn T."/>
            <person name="Howarth C."/>
            <person name="Jen D."/>
            <person name="Larson L."/>
            <person name="Lewis B."/>
            <person name="Mehta T."/>
            <person name="Park D."/>
            <person name="Pearson M."/>
            <person name="Roberts A."/>
            <person name="Saif S."/>
            <person name="Shea T."/>
            <person name="Shenoy N."/>
            <person name="Sisk P."/>
            <person name="Stolte C."/>
            <person name="Sykes S."/>
            <person name="Thomson T."/>
            <person name="Walk T."/>
            <person name="White J."/>
            <person name="Yandava C."/>
            <person name="Izard J."/>
            <person name="Baranova O.V."/>
            <person name="Blanton J.M."/>
            <person name="Tanner A.C."/>
            <person name="Dewhirst F.E."/>
            <person name="Haas B."/>
            <person name="Nusbaum C."/>
            <person name="Birren B."/>
        </authorList>
    </citation>
    <scope>NUCLEOTIDE SEQUENCE [LARGE SCALE GENOMIC DNA]</scope>
    <source>
        <strain evidence="4">1-1 BBBD Race 1</strain>
    </source>
</reference>
<accession>A0A180G0N0</accession>
<dbReference type="STRING" id="630390.A0A180G0N0"/>
<sequence>NKTPTVGARILGSEPAPRARRDILQDQQNLLENLCKASRPAPVRPFRFSLPRPVPPHPSVPSCLSALTHSAPQTNSFRTSPADLVTRNVDEGFLRAHNPADAYFLAHAKPTPTTASLFSEHHTPQAPANLLRGFRPEPLRPAKQHWPQWAAELRQGFSLLFHGLGSKRATLNYFLHEHLVPRLGWEALVINGFQANATLPAILAELEAIILDHPSPASSNDEDQPHHHAPRKASSLEALEAQAQCLCSLLSRRRQHDQPDIVLLLHNLDGHGFRSPKIQTILGLLVAQPSLHLLATLDHIHAPAARPPLASAFNFLYHQLPTPTGYVLESLLGTTFDALLPPSILLPSGLLLPTRIAAGLAPPAASFPTVGATGPAAVHVNLGQAGFVFIEANVVVDGKVEK</sequence>
<dbReference type="GO" id="GO:0005664">
    <property type="term" value="C:nuclear origin of replication recognition complex"/>
    <property type="evidence" value="ECO:0007669"/>
    <property type="project" value="UniProtKB-UniRule"/>
</dbReference>
<dbReference type="PANTHER" id="PTHR14052">
    <property type="entry name" value="ORIGIN RECOGNITION COMPLEX SUBUNIT 2"/>
    <property type="match status" value="1"/>
</dbReference>
<organism evidence="4">
    <name type="scientific">Puccinia triticina (isolate 1-1 / race 1 (BBBD))</name>
    <name type="common">Brown leaf rust fungus</name>
    <dbReference type="NCBI Taxonomy" id="630390"/>
    <lineage>
        <taxon>Eukaryota</taxon>
        <taxon>Fungi</taxon>
        <taxon>Dikarya</taxon>
        <taxon>Basidiomycota</taxon>
        <taxon>Pucciniomycotina</taxon>
        <taxon>Pucciniomycetes</taxon>
        <taxon>Pucciniales</taxon>
        <taxon>Pucciniaceae</taxon>
        <taxon>Puccinia</taxon>
    </lineage>
</organism>